<evidence type="ECO:0000313" key="2">
    <source>
        <dbReference type="Proteomes" id="UP000822688"/>
    </source>
</evidence>
<reference evidence="1" key="1">
    <citation type="submission" date="2020-06" db="EMBL/GenBank/DDBJ databases">
        <title>WGS assembly of Ceratodon purpureus strain R40.</title>
        <authorList>
            <person name="Carey S.B."/>
            <person name="Jenkins J."/>
            <person name="Shu S."/>
            <person name="Lovell J.T."/>
            <person name="Sreedasyam A."/>
            <person name="Maumus F."/>
            <person name="Tiley G.P."/>
            <person name="Fernandez-Pozo N."/>
            <person name="Barry K."/>
            <person name="Chen C."/>
            <person name="Wang M."/>
            <person name="Lipzen A."/>
            <person name="Daum C."/>
            <person name="Saski C.A."/>
            <person name="Payton A.C."/>
            <person name="Mcbreen J.C."/>
            <person name="Conrad R.E."/>
            <person name="Kollar L.M."/>
            <person name="Olsson S."/>
            <person name="Huttunen S."/>
            <person name="Landis J.B."/>
            <person name="Wickett N.J."/>
            <person name="Johnson M.G."/>
            <person name="Rensing S.A."/>
            <person name="Grimwood J."/>
            <person name="Schmutz J."/>
            <person name="Mcdaniel S.F."/>
        </authorList>
    </citation>
    <scope>NUCLEOTIDE SEQUENCE</scope>
    <source>
        <strain evidence="1">R40</strain>
    </source>
</reference>
<name>A0A8T0H1T8_CERPU</name>
<evidence type="ECO:0000313" key="1">
    <source>
        <dbReference type="EMBL" id="KAG0564747.1"/>
    </source>
</evidence>
<protein>
    <submittedName>
        <fullName evidence="1">Uncharacterized protein</fullName>
    </submittedName>
</protein>
<dbReference type="AlphaFoldDB" id="A0A8T0H1T8"/>
<gene>
    <name evidence="1" type="ORF">KC19_8G136300</name>
</gene>
<organism evidence="1 2">
    <name type="scientific">Ceratodon purpureus</name>
    <name type="common">Fire moss</name>
    <name type="synonym">Dicranum purpureum</name>
    <dbReference type="NCBI Taxonomy" id="3225"/>
    <lineage>
        <taxon>Eukaryota</taxon>
        <taxon>Viridiplantae</taxon>
        <taxon>Streptophyta</taxon>
        <taxon>Embryophyta</taxon>
        <taxon>Bryophyta</taxon>
        <taxon>Bryophytina</taxon>
        <taxon>Bryopsida</taxon>
        <taxon>Dicranidae</taxon>
        <taxon>Pseudoditrichales</taxon>
        <taxon>Ditrichaceae</taxon>
        <taxon>Ceratodon</taxon>
    </lineage>
</organism>
<proteinExistence type="predicted"/>
<dbReference type="Proteomes" id="UP000822688">
    <property type="component" value="Chromosome 8"/>
</dbReference>
<accession>A0A8T0H1T8</accession>
<comment type="caution">
    <text evidence="1">The sequence shown here is derived from an EMBL/GenBank/DDBJ whole genome shotgun (WGS) entry which is preliminary data.</text>
</comment>
<dbReference type="EMBL" id="CM026429">
    <property type="protein sequence ID" value="KAG0564747.1"/>
    <property type="molecule type" value="Genomic_DNA"/>
</dbReference>
<sequence length="95" mass="10551">MRRAVVVPVRVCLIDISVGEILLCSSTSRPSHAICSLGGTPRYVHWTRRRPQCDIVRSKWLVQGPCCRILIGRNGYVSEVLAVEPSLLCCAVLFL</sequence>
<keyword evidence="2" id="KW-1185">Reference proteome</keyword>